<feature type="transmembrane region" description="Helical" evidence="6">
    <location>
        <begin position="437"/>
        <end position="455"/>
    </location>
</feature>
<organism evidence="8 9">
    <name type="scientific">Aspergillus keveii</name>
    <dbReference type="NCBI Taxonomy" id="714993"/>
    <lineage>
        <taxon>Eukaryota</taxon>
        <taxon>Fungi</taxon>
        <taxon>Dikarya</taxon>
        <taxon>Ascomycota</taxon>
        <taxon>Pezizomycotina</taxon>
        <taxon>Eurotiomycetes</taxon>
        <taxon>Eurotiomycetidae</taxon>
        <taxon>Eurotiales</taxon>
        <taxon>Aspergillaceae</taxon>
        <taxon>Aspergillus</taxon>
        <taxon>Aspergillus subgen. Nidulantes</taxon>
    </lineage>
</organism>
<feature type="transmembrane region" description="Helical" evidence="6">
    <location>
        <begin position="341"/>
        <end position="360"/>
    </location>
</feature>
<dbReference type="PROSITE" id="PS50850">
    <property type="entry name" value="MFS"/>
    <property type="match status" value="1"/>
</dbReference>
<accession>A0ABR4FZB9</accession>
<comment type="caution">
    <text evidence="8">The sequence shown here is derived from an EMBL/GenBank/DDBJ whole genome shotgun (WGS) entry which is preliminary data.</text>
</comment>
<evidence type="ECO:0000313" key="8">
    <source>
        <dbReference type="EMBL" id="KAL2788618.1"/>
    </source>
</evidence>
<keyword evidence="4 6" id="KW-1133">Transmembrane helix</keyword>
<dbReference type="InterPro" id="IPR036259">
    <property type="entry name" value="MFS_trans_sf"/>
</dbReference>
<evidence type="ECO:0000256" key="2">
    <source>
        <dbReference type="ARBA" id="ARBA00010992"/>
    </source>
</evidence>
<comment type="similarity">
    <text evidence="2">Belongs to the major facilitator superfamily. Sugar transporter (TC 2.A.1.1) family.</text>
</comment>
<dbReference type="EMBL" id="JBFTWV010000076">
    <property type="protein sequence ID" value="KAL2788618.1"/>
    <property type="molecule type" value="Genomic_DNA"/>
</dbReference>
<comment type="subcellular location">
    <subcellularLocation>
        <location evidence="1">Membrane</location>
        <topology evidence="1">Multi-pass membrane protein</topology>
    </subcellularLocation>
</comment>
<feature type="transmembrane region" description="Helical" evidence="6">
    <location>
        <begin position="367"/>
        <end position="390"/>
    </location>
</feature>
<evidence type="ECO:0000256" key="1">
    <source>
        <dbReference type="ARBA" id="ARBA00004141"/>
    </source>
</evidence>
<proteinExistence type="inferred from homology"/>
<reference evidence="8 9" key="1">
    <citation type="submission" date="2024-07" db="EMBL/GenBank/DDBJ databases">
        <title>Section-level genome sequencing and comparative genomics of Aspergillus sections Usti and Cavernicolus.</title>
        <authorList>
            <consortium name="Lawrence Berkeley National Laboratory"/>
            <person name="Nybo J.L."/>
            <person name="Vesth T.C."/>
            <person name="Theobald S."/>
            <person name="Frisvad J.C."/>
            <person name="Larsen T.O."/>
            <person name="Kjaerboelling I."/>
            <person name="Rothschild-Mancinelli K."/>
            <person name="Lyhne E.K."/>
            <person name="Kogle M.E."/>
            <person name="Barry K."/>
            <person name="Clum A."/>
            <person name="Na H."/>
            <person name="Ledsgaard L."/>
            <person name="Lin J."/>
            <person name="Lipzen A."/>
            <person name="Kuo A."/>
            <person name="Riley R."/>
            <person name="Mondo S."/>
            <person name="Labutti K."/>
            <person name="Haridas S."/>
            <person name="Pangalinan J."/>
            <person name="Salamov A.A."/>
            <person name="Simmons B.A."/>
            <person name="Magnuson J.K."/>
            <person name="Chen J."/>
            <person name="Drula E."/>
            <person name="Henrissat B."/>
            <person name="Wiebenga A."/>
            <person name="Lubbers R.J."/>
            <person name="Gomes A.C."/>
            <person name="Makela M.R."/>
            <person name="Stajich J."/>
            <person name="Grigoriev I.V."/>
            <person name="Mortensen U.H."/>
            <person name="De Vries R.P."/>
            <person name="Baker S.E."/>
            <person name="Andersen M.R."/>
        </authorList>
    </citation>
    <scope>NUCLEOTIDE SEQUENCE [LARGE SCALE GENOMIC DNA]</scope>
    <source>
        <strain evidence="8 9">CBS 209.92</strain>
    </source>
</reference>
<feature type="transmembrane region" description="Helical" evidence="6">
    <location>
        <begin position="46"/>
        <end position="68"/>
    </location>
</feature>
<dbReference type="Gene3D" id="1.20.1250.20">
    <property type="entry name" value="MFS general substrate transporter like domains"/>
    <property type="match status" value="1"/>
</dbReference>
<feature type="transmembrane region" description="Helical" evidence="6">
    <location>
        <begin position="302"/>
        <end position="321"/>
    </location>
</feature>
<keyword evidence="3 6" id="KW-0812">Transmembrane</keyword>
<feature type="domain" description="Major facilitator superfamily (MFS) profile" evidence="7">
    <location>
        <begin position="46"/>
        <end position="490"/>
    </location>
</feature>
<name>A0ABR4FZB9_9EURO</name>
<feature type="transmembrane region" description="Helical" evidence="6">
    <location>
        <begin position="178"/>
        <end position="202"/>
    </location>
</feature>
<dbReference type="Proteomes" id="UP001610563">
    <property type="component" value="Unassembled WGS sequence"/>
</dbReference>
<dbReference type="InterPro" id="IPR005828">
    <property type="entry name" value="MFS_sugar_transport-like"/>
</dbReference>
<dbReference type="SUPFAM" id="SSF103473">
    <property type="entry name" value="MFS general substrate transporter"/>
    <property type="match status" value="1"/>
</dbReference>
<dbReference type="PANTHER" id="PTHR48022:SF11">
    <property type="entry name" value="MONOSACCHARIDE TRANSPORTER (HXT8), PUTATIVE (AFU_ORTHOLOGUE AFUA_2G08120)-RELATED"/>
    <property type="match status" value="1"/>
</dbReference>
<gene>
    <name evidence="8" type="ORF">BJX66DRAFT_326978</name>
</gene>
<evidence type="ECO:0000313" key="9">
    <source>
        <dbReference type="Proteomes" id="UP001610563"/>
    </source>
</evidence>
<dbReference type="Pfam" id="PF00083">
    <property type="entry name" value="Sugar_tr"/>
    <property type="match status" value="1"/>
</dbReference>
<sequence length="529" mass="58373">MYQPSPTHVPILQEDFVYEASRQKWPLPTCIYGTGKVKANAYAIRVCVLIALSSFAYGYAGAIIATTLTQPSFTAAMGLDTASNEASLVGAINGLYYAGGVFGAFAGGWLSNRWGRKISAVVGNIILLISAAVMTGGVNVAMFITFRFCSGIGSFIILATIPVWIAELSPPQIRGIMVDIHTVSMMTGYAVASYVGLGFYYVRGNNAWRGPMGLSAAWPCIALCAMYWTPESPRYLVSRGRNDEAWSILQHTHADRQNDPTDEHAKHELYLIQQEIELEAGNASKRKAYWLILKKASLRRRAWMTIFLEFALMSSGILVILNNGAIIWGGLGYRTDQILNFQAGFQLCGLVFNLVAMTFVDRVKRVWLISFGLLACALVMMVEMLLQRFYLTTTNKPGLSAAAAMIFIFQTTFSLFLDGASYFYVAEIWPSHLRPQGFAIGMATLCSTNMIWLLAAPSAIAHIGWKYYLFFVCIPAIAAVVVFLCFPDTLHKSLEEIAGMFGDEAATQDRLDGEMDEVKGKIEMTERVE</sequence>
<feature type="transmembrane region" description="Helical" evidence="6">
    <location>
        <begin position="402"/>
        <end position="425"/>
    </location>
</feature>
<keyword evidence="9" id="KW-1185">Reference proteome</keyword>
<feature type="transmembrane region" description="Helical" evidence="6">
    <location>
        <begin position="467"/>
        <end position="486"/>
    </location>
</feature>
<keyword evidence="5 6" id="KW-0472">Membrane</keyword>
<evidence type="ECO:0000256" key="5">
    <source>
        <dbReference type="ARBA" id="ARBA00023136"/>
    </source>
</evidence>
<protein>
    <submittedName>
        <fullName evidence="8">General substrate transporter</fullName>
    </submittedName>
</protein>
<feature type="transmembrane region" description="Helical" evidence="6">
    <location>
        <begin position="88"/>
        <end position="111"/>
    </location>
</feature>
<evidence type="ECO:0000256" key="6">
    <source>
        <dbReference type="SAM" id="Phobius"/>
    </source>
</evidence>
<feature type="transmembrane region" description="Helical" evidence="6">
    <location>
        <begin position="144"/>
        <end position="166"/>
    </location>
</feature>
<dbReference type="PANTHER" id="PTHR48022">
    <property type="entry name" value="PLASTIDIC GLUCOSE TRANSPORTER 4"/>
    <property type="match status" value="1"/>
</dbReference>
<evidence type="ECO:0000256" key="4">
    <source>
        <dbReference type="ARBA" id="ARBA00022989"/>
    </source>
</evidence>
<dbReference type="InterPro" id="IPR020846">
    <property type="entry name" value="MFS_dom"/>
</dbReference>
<evidence type="ECO:0000256" key="3">
    <source>
        <dbReference type="ARBA" id="ARBA00022692"/>
    </source>
</evidence>
<dbReference type="InterPro" id="IPR050360">
    <property type="entry name" value="MFS_Sugar_Transporters"/>
</dbReference>
<evidence type="ECO:0000259" key="7">
    <source>
        <dbReference type="PROSITE" id="PS50850"/>
    </source>
</evidence>